<gene>
    <name evidence="7" type="ORF">S01H1_15802</name>
</gene>
<evidence type="ECO:0000256" key="1">
    <source>
        <dbReference type="ARBA" id="ARBA00004141"/>
    </source>
</evidence>
<feature type="transmembrane region" description="Helical" evidence="5">
    <location>
        <begin position="252"/>
        <end position="272"/>
    </location>
</feature>
<dbReference type="PANTHER" id="PTHR31310:SF7">
    <property type="entry name" value="PA-PHOSPHATASE RELATED-FAMILY PROTEIN DDB_G0268928"/>
    <property type="match status" value="1"/>
</dbReference>
<feature type="non-terminal residue" evidence="7">
    <location>
        <position position="1"/>
    </location>
</feature>
<evidence type="ECO:0000256" key="4">
    <source>
        <dbReference type="ARBA" id="ARBA00023136"/>
    </source>
</evidence>
<sequence length="318" mass="36235">GCLVSSQRLAMKSLRYHFDRLILWYLGGIFAITFVGSYFGLIYLLAALAHLVMIFMVLRITGVSSRTGPRAWLRWFYPLLLMLPLHYEIELIGTVFHGGVIYDDVVKVWDRWLFGGHPHRYLADQLPGPWWREFFHLMYLNYFAIIIGGYLYAWRRGQVPEKQGGKNVPPDFPRYAFVFLGTFLTYMLIFILFPVIGPLDDRFLRFEGYGLLGPLIDLLYAAGDSAGGAFPSSHIGEAVVIYLLLRPRSQAIRAISITLILGLTVSTVYGSFHYAIDAVAGLLTGPLFYFFWNWFYRRLSKEPAANKEASGSLVQSEA</sequence>
<keyword evidence="3 5" id="KW-1133">Transmembrane helix</keyword>
<evidence type="ECO:0000259" key="6">
    <source>
        <dbReference type="Pfam" id="PF14378"/>
    </source>
</evidence>
<feature type="transmembrane region" description="Helical" evidence="5">
    <location>
        <begin position="278"/>
        <end position="296"/>
    </location>
</feature>
<keyword evidence="2 5" id="KW-0812">Transmembrane</keyword>
<protein>
    <recommendedName>
        <fullName evidence="6">Inositolphosphotransferase Aur1/Ipt1 domain-containing protein</fullName>
    </recommendedName>
</protein>
<dbReference type="GO" id="GO:0016020">
    <property type="term" value="C:membrane"/>
    <property type="evidence" value="ECO:0007669"/>
    <property type="project" value="UniProtKB-SubCell"/>
</dbReference>
<feature type="transmembrane region" description="Helical" evidence="5">
    <location>
        <begin position="175"/>
        <end position="199"/>
    </location>
</feature>
<comment type="caution">
    <text evidence="7">The sequence shown here is derived from an EMBL/GenBank/DDBJ whole genome shotgun (WGS) entry which is preliminary data.</text>
</comment>
<feature type="transmembrane region" description="Helical" evidence="5">
    <location>
        <begin position="134"/>
        <end position="154"/>
    </location>
</feature>
<dbReference type="AlphaFoldDB" id="X0S5U3"/>
<feature type="transmembrane region" description="Helical" evidence="5">
    <location>
        <begin position="21"/>
        <end position="39"/>
    </location>
</feature>
<reference evidence="7" key="1">
    <citation type="journal article" date="2014" name="Front. Microbiol.">
        <title>High frequency of phylogenetically diverse reductive dehalogenase-homologous genes in deep subseafloor sedimentary metagenomes.</title>
        <authorList>
            <person name="Kawai M."/>
            <person name="Futagami T."/>
            <person name="Toyoda A."/>
            <person name="Takaki Y."/>
            <person name="Nishi S."/>
            <person name="Hori S."/>
            <person name="Arai W."/>
            <person name="Tsubouchi T."/>
            <person name="Morono Y."/>
            <person name="Uchiyama I."/>
            <person name="Ito T."/>
            <person name="Fujiyama A."/>
            <person name="Inagaki F."/>
            <person name="Takami H."/>
        </authorList>
    </citation>
    <scope>NUCLEOTIDE SEQUENCE</scope>
    <source>
        <strain evidence="7">Expedition CK06-06</strain>
    </source>
</reference>
<dbReference type="Gene3D" id="1.20.144.10">
    <property type="entry name" value="Phosphatidic acid phosphatase type 2/haloperoxidase"/>
    <property type="match status" value="1"/>
</dbReference>
<dbReference type="InterPro" id="IPR052185">
    <property type="entry name" value="IPC_Synthase-Related"/>
</dbReference>
<comment type="subcellular location">
    <subcellularLocation>
        <location evidence="1">Membrane</location>
        <topology evidence="1">Multi-pass membrane protein</topology>
    </subcellularLocation>
</comment>
<evidence type="ECO:0000256" key="2">
    <source>
        <dbReference type="ARBA" id="ARBA00022692"/>
    </source>
</evidence>
<evidence type="ECO:0000256" key="5">
    <source>
        <dbReference type="SAM" id="Phobius"/>
    </source>
</evidence>
<proteinExistence type="predicted"/>
<evidence type="ECO:0000256" key="3">
    <source>
        <dbReference type="ARBA" id="ARBA00022989"/>
    </source>
</evidence>
<name>X0S5U3_9ZZZZ</name>
<keyword evidence="4 5" id="KW-0472">Membrane</keyword>
<feature type="transmembrane region" description="Helical" evidence="5">
    <location>
        <begin position="219"/>
        <end position="245"/>
    </location>
</feature>
<dbReference type="Pfam" id="PF14378">
    <property type="entry name" value="PAP2_3"/>
    <property type="match status" value="1"/>
</dbReference>
<organism evidence="7">
    <name type="scientific">marine sediment metagenome</name>
    <dbReference type="NCBI Taxonomy" id="412755"/>
    <lineage>
        <taxon>unclassified sequences</taxon>
        <taxon>metagenomes</taxon>
        <taxon>ecological metagenomes</taxon>
    </lineage>
</organism>
<dbReference type="EMBL" id="BARS01008274">
    <property type="protein sequence ID" value="GAF76384.1"/>
    <property type="molecule type" value="Genomic_DNA"/>
</dbReference>
<dbReference type="SUPFAM" id="SSF48317">
    <property type="entry name" value="Acid phosphatase/Vanadium-dependent haloperoxidase"/>
    <property type="match status" value="1"/>
</dbReference>
<accession>X0S5U3</accession>
<feature type="transmembrane region" description="Helical" evidence="5">
    <location>
        <begin position="45"/>
        <end position="63"/>
    </location>
</feature>
<dbReference type="PANTHER" id="PTHR31310">
    <property type="match status" value="1"/>
</dbReference>
<feature type="domain" description="Inositolphosphotransferase Aur1/Ipt1" evidence="6">
    <location>
        <begin position="169"/>
        <end position="284"/>
    </location>
</feature>
<evidence type="ECO:0000313" key="7">
    <source>
        <dbReference type="EMBL" id="GAF76384.1"/>
    </source>
</evidence>
<dbReference type="InterPro" id="IPR026841">
    <property type="entry name" value="Aur1/Ipt1"/>
</dbReference>
<feature type="transmembrane region" description="Helical" evidence="5">
    <location>
        <begin position="75"/>
        <end position="102"/>
    </location>
</feature>
<dbReference type="InterPro" id="IPR036938">
    <property type="entry name" value="PAP2/HPO_sf"/>
</dbReference>